<accession>A0A2I5T9L8</accession>
<evidence type="ECO:0000313" key="1">
    <source>
        <dbReference type="EMBL" id="AUH01259.1"/>
    </source>
</evidence>
<sequence length="62" mass="6829">MWLELIPNCWQETALQVDDAPALTQPSGGTLPPNMAKALTGLLHDMVWLLEAFVTAPYITAY</sequence>
<dbReference type="AlphaFoldDB" id="A0A2I5T9L8"/>
<dbReference type="KEGG" id="serq:CWC46_16435"/>
<proteinExistence type="predicted"/>
<gene>
    <name evidence="1" type="ORF">CWC46_16435</name>
    <name evidence="2" type="ORF">Ser39006_016435</name>
</gene>
<dbReference type="EMBL" id="CP025085">
    <property type="protein sequence ID" value="AUH01259.1"/>
    <property type="molecule type" value="Genomic_DNA"/>
</dbReference>
<reference evidence="1 4" key="3">
    <citation type="submission" date="2017-11" db="EMBL/GenBank/DDBJ databases">
        <title>Complete genome sequence of Serratia sp. ATCC 39006 LacA.</title>
        <authorList>
            <person name="Hampton H.G."/>
            <person name="Jackson S.A."/>
            <person name="Jauregui R."/>
            <person name="Poulter G.T.M."/>
            <person name="Salmond G.P.C."/>
            <person name="Fineran P.C."/>
        </authorList>
    </citation>
    <scope>NUCLEOTIDE SEQUENCE [LARGE SCALE GENOMIC DNA]</scope>
    <source>
        <strain evidence="1 4">ATCC 39006</strain>
    </source>
</reference>
<keyword evidence="3" id="KW-1185">Reference proteome</keyword>
<organism evidence="2 3">
    <name type="scientific">Serratia sp. (strain ATCC 39006)</name>
    <name type="common">Prodigiosinella confusarubida</name>
    <dbReference type="NCBI Taxonomy" id="104623"/>
    <lineage>
        <taxon>Bacteria</taxon>
        <taxon>Pseudomonadati</taxon>
        <taxon>Pseudomonadota</taxon>
        <taxon>Gammaproteobacteria</taxon>
        <taxon>Enterobacterales</taxon>
        <taxon>Pectobacteriaceae</taxon>
        <taxon>Prodigiosinella</taxon>
    </lineage>
</organism>
<dbReference type="KEGG" id="sera:Ser39006_016435"/>
<dbReference type="RefSeq" id="WP_037380826.1">
    <property type="nucleotide sequence ID" value="NZ_CP025084.1"/>
</dbReference>
<reference evidence="2 3" key="1">
    <citation type="journal article" date="2013" name="Genome Announc.">
        <title>Draft genome sequence of Serratia sp. strain ATCC 39006, a model bacterium for analysis of the biosynthesis and regulation of prodigiosin, a carbapenem, and gas vesicles.</title>
        <authorList>
            <person name="Fineran P.C."/>
            <person name="Iglesias Cans M.C."/>
            <person name="Ramsay J.P."/>
            <person name="Wilf N.M."/>
            <person name="Cossyleon D."/>
            <person name="McNeil M.B."/>
            <person name="Williamson N.R."/>
            <person name="Monson R.E."/>
            <person name="Becher S.A."/>
            <person name="Stanton J.A."/>
            <person name="Brugger K."/>
            <person name="Brown S.D."/>
            <person name="Salmond G.P."/>
        </authorList>
    </citation>
    <scope>NUCLEOTIDE SEQUENCE [LARGE SCALE GENOMIC DNA]</scope>
    <source>
        <strain evidence="2">ATCC 39006</strain>
        <strain evidence="3">ATCC 39006 / SC 11482</strain>
    </source>
</reference>
<dbReference type="Proteomes" id="UP000233778">
    <property type="component" value="Chromosome"/>
</dbReference>
<dbReference type="OrthoDB" id="6612806at2"/>
<evidence type="ECO:0000313" key="2">
    <source>
        <dbReference type="EMBL" id="AUH05580.1"/>
    </source>
</evidence>
<protein>
    <submittedName>
        <fullName evidence="2">Uncharacterized protein</fullName>
    </submittedName>
</protein>
<dbReference type="Proteomes" id="UP000017700">
    <property type="component" value="Chromosome"/>
</dbReference>
<evidence type="ECO:0000313" key="3">
    <source>
        <dbReference type="Proteomes" id="UP000017700"/>
    </source>
</evidence>
<reference evidence="2" key="2">
    <citation type="submission" date="2013-09" db="EMBL/GenBank/DDBJ databases">
        <authorList>
            <person name="Wang G."/>
            <person name="Yang Y."/>
            <person name="Su Y."/>
        </authorList>
    </citation>
    <scope>NUCLEOTIDE SEQUENCE</scope>
    <source>
        <strain evidence="2">ATCC 39006</strain>
    </source>
</reference>
<name>A0A2I5T9L8_SERS3</name>
<dbReference type="EMBL" id="CP025084">
    <property type="protein sequence ID" value="AUH05580.1"/>
    <property type="molecule type" value="Genomic_DNA"/>
</dbReference>
<reference evidence="2" key="4">
    <citation type="submission" date="2017-11" db="EMBL/GenBank/DDBJ databases">
        <title>Complete genome sequence of Serratia sp. ATCC 39006.</title>
        <authorList>
            <person name="Hampton H.G."/>
            <person name="Jackson S.A."/>
            <person name="Jauregui R."/>
            <person name="Poulter G.T.M."/>
            <person name="Salmond G.P.C."/>
            <person name="Fineran P.C."/>
        </authorList>
    </citation>
    <scope>NUCLEOTIDE SEQUENCE</scope>
    <source>
        <strain evidence="2">ATCC 39006</strain>
    </source>
</reference>
<evidence type="ECO:0000313" key="4">
    <source>
        <dbReference type="Proteomes" id="UP000233778"/>
    </source>
</evidence>